<proteinExistence type="predicted"/>
<organism evidence="2">
    <name type="scientific">Penaeus monodon majanivirus B</name>
    <dbReference type="NCBI Taxonomy" id="2984272"/>
    <lineage>
        <taxon>Viruses</taxon>
        <taxon>Viruses incertae sedis</taxon>
        <taxon>Naldaviricetes</taxon>
        <taxon>Nimaviridae</taxon>
    </lineage>
</organism>
<feature type="region of interest" description="Disordered" evidence="1">
    <location>
        <begin position="207"/>
        <end position="239"/>
    </location>
</feature>
<feature type="compositionally biased region" description="Low complexity" evidence="1">
    <location>
        <begin position="210"/>
        <end position="237"/>
    </location>
</feature>
<protein>
    <submittedName>
        <fullName evidence="2">Wsv267-like protein</fullName>
    </submittedName>
</protein>
<evidence type="ECO:0000313" key="2">
    <source>
        <dbReference type="EMBL" id="BDT62069.1"/>
    </source>
</evidence>
<sequence>MDYCDKLINSIRKLNTVILQAYYMKGSTNLTKMASLYFFREVQDAMRNTPIILSEMPYAMMIVLKISNVDIKQFLSLYQSKNFFVKHLRSGKVNYSGTLHHDKHFSKVTRGLEIWFDKRLKDNCPNCGMDIEEKMSGYSRELDIGFSLSFPITVDASCSSSSANSRTVDFRMVYMAGYSKNARGIISFPIISGPSLEWCTNDNGGDEDYSSSSSSSSSSSNNNNSENTSSSSISNNNGIHKHNVEDVKKEYSFSKMCCLLHYLWTREITGEMLNSNSCYVRLLSINPSNTHNVNIHNSRYFTIKNMYKNVGCNRSNSSDSVYVQEFASKVKVILLL</sequence>
<reference evidence="2" key="1">
    <citation type="submission" date="2022-10" db="EMBL/GenBank/DDBJ databases">
        <title>Genome sequences of endogenous nimaviruses in decapod crustaceans.</title>
        <authorList>
            <person name="Kawato S."/>
            <person name="Nozaki R."/>
            <person name="Kondo H."/>
            <person name="Hirono I."/>
        </authorList>
    </citation>
    <scope>NUCLEOTIDE SEQUENCE</scope>
    <source>
        <strain evidence="2">Mikawa2016</strain>
    </source>
</reference>
<accession>A0A9C7C7P8</accession>
<dbReference type="EMBL" id="LC738871">
    <property type="protein sequence ID" value="BDT62069.1"/>
    <property type="molecule type" value="Genomic_DNA"/>
</dbReference>
<evidence type="ECO:0000256" key="1">
    <source>
        <dbReference type="SAM" id="MobiDB-lite"/>
    </source>
</evidence>
<name>A0A9C7C7P8_9VIRU</name>